<keyword evidence="5" id="KW-1185">Reference proteome</keyword>
<dbReference type="RefSeq" id="WP_380206831.1">
    <property type="nucleotide sequence ID" value="NZ_JBHTEK010000005.1"/>
</dbReference>
<dbReference type="InterPro" id="IPR045380">
    <property type="entry name" value="LD_TPept_scaffold_dom"/>
</dbReference>
<dbReference type="Pfam" id="PF20142">
    <property type="entry name" value="Scaffold"/>
    <property type="match status" value="1"/>
</dbReference>
<dbReference type="Proteomes" id="UP001596513">
    <property type="component" value="Unassembled WGS sequence"/>
</dbReference>
<keyword evidence="2" id="KW-0812">Transmembrane</keyword>
<organism evidence="4 5">
    <name type="scientific">Hymenobacter humi</name>
    <dbReference type="NCBI Taxonomy" id="1411620"/>
    <lineage>
        <taxon>Bacteria</taxon>
        <taxon>Pseudomonadati</taxon>
        <taxon>Bacteroidota</taxon>
        <taxon>Cytophagia</taxon>
        <taxon>Cytophagales</taxon>
        <taxon>Hymenobacteraceae</taxon>
        <taxon>Hymenobacter</taxon>
    </lineage>
</organism>
<feature type="domain" description="L,D-transpeptidase scaffold" evidence="3">
    <location>
        <begin position="90"/>
        <end position="196"/>
    </location>
</feature>
<protein>
    <recommendedName>
        <fullName evidence="3">L,D-transpeptidase scaffold domain-containing protein</fullName>
    </recommendedName>
</protein>
<gene>
    <name evidence="4" type="ORF">ACFQT0_29065</name>
</gene>
<dbReference type="EMBL" id="JBHTEK010000005">
    <property type="protein sequence ID" value="MFC7670994.1"/>
    <property type="molecule type" value="Genomic_DNA"/>
</dbReference>
<evidence type="ECO:0000256" key="1">
    <source>
        <dbReference type="SAM" id="MobiDB-lite"/>
    </source>
</evidence>
<evidence type="ECO:0000313" key="5">
    <source>
        <dbReference type="Proteomes" id="UP001596513"/>
    </source>
</evidence>
<feature type="region of interest" description="Disordered" evidence="1">
    <location>
        <begin position="188"/>
        <end position="213"/>
    </location>
</feature>
<keyword evidence="2" id="KW-1133">Transmembrane helix</keyword>
<accession>A0ABW2UFP6</accession>
<reference evidence="5" key="1">
    <citation type="journal article" date="2019" name="Int. J. Syst. Evol. Microbiol.">
        <title>The Global Catalogue of Microorganisms (GCM) 10K type strain sequencing project: providing services to taxonomists for standard genome sequencing and annotation.</title>
        <authorList>
            <consortium name="The Broad Institute Genomics Platform"/>
            <consortium name="The Broad Institute Genome Sequencing Center for Infectious Disease"/>
            <person name="Wu L."/>
            <person name="Ma J."/>
        </authorList>
    </citation>
    <scope>NUCLEOTIDE SEQUENCE [LARGE SCALE GENOMIC DNA]</scope>
    <source>
        <strain evidence="5">JCM 19635</strain>
    </source>
</reference>
<evidence type="ECO:0000256" key="2">
    <source>
        <dbReference type="SAM" id="Phobius"/>
    </source>
</evidence>
<sequence>MFWFLTFQTVFIRIVSLISILLVGILLVWQRRPTVQPAGLEQHSRGRVQAFAAPPAPEPSVDSLLKVLLAVDTTGIGKADTRLGLQVGPSVRAFYREAPQPVWTAGADSINPNATNALGLLADAAAYGLRAADYGGSRLPALRDSLSRFPAGPRHHLQQARLEIYLSDALLRFTLDLYRGRLRSQTLSPREKRAKHPLSRPGHCAPAWPAAGW</sequence>
<keyword evidence="2" id="KW-0472">Membrane</keyword>
<evidence type="ECO:0000313" key="4">
    <source>
        <dbReference type="EMBL" id="MFC7670994.1"/>
    </source>
</evidence>
<evidence type="ECO:0000259" key="3">
    <source>
        <dbReference type="Pfam" id="PF20142"/>
    </source>
</evidence>
<comment type="caution">
    <text evidence="4">The sequence shown here is derived from an EMBL/GenBank/DDBJ whole genome shotgun (WGS) entry which is preliminary data.</text>
</comment>
<proteinExistence type="predicted"/>
<name>A0ABW2UFP6_9BACT</name>
<feature type="transmembrane region" description="Helical" evidence="2">
    <location>
        <begin position="6"/>
        <end position="29"/>
    </location>
</feature>